<organism evidence="1">
    <name type="scientific">viral metagenome</name>
    <dbReference type="NCBI Taxonomy" id="1070528"/>
    <lineage>
        <taxon>unclassified sequences</taxon>
        <taxon>metagenomes</taxon>
        <taxon>organismal metagenomes</taxon>
    </lineage>
</organism>
<sequence length="70" mass="7984">MFDLETAQRCLNIAKGCHDYGGGYREKAEQDIYHHGIQTAINCLEKFVKLNGDIETNWQLRAVENIGKNT</sequence>
<reference evidence="1" key="1">
    <citation type="submission" date="2020-03" db="EMBL/GenBank/DDBJ databases">
        <title>The deep terrestrial virosphere.</title>
        <authorList>
            <person name="Holmfeldt K."/>
            <person name="Nilsson E."/>
            <person name="Simone D."/>
            <person name="Lopez-Fernandez M."/>
            <person name="Wu X."/>
            <person name="de Brujin I."/>
            <person name="Lundin D."/>
            <person name="Andersson A."/>
            <person name="Bertilsson S."/>
            <person name="Dopson M."/>
        </authorList>
    </citation>
    <scope>NUCLEOTIDE SEQUENCE</scope>
    <source>
        <strain evidence="1">MM415B04729</strain>
    </source>
</reference>
<dbReference type="AlphaFoldDB" id="A0A6M3LD69"/>
<protein>
    <submittedName>
        <fullName evidence="1">Uncharacterized protein</fullName>
    </submittedName>
</protein>
<proteinExistence type="predicted"/>
<accession>A0A6M3LD69</accession>
<evidence type="ECO:0000313" key="1">
    <source>
        <dbReference type="EMBL" id="QJA92343.1"/>
    </source>
</evidence>
<name>A0A6M3LD69_9ZZZZ</name>
<dbReference type="EMBL" id="MT143059">
    <property type="protein sequence ID" value="QJA92343.1"/>
    <property type="molecule type" value="Genomic_DNA"/>
</dbReference>
<gene>
    <name evidence="1" type="ORF">MM415B04729_0002</name>
</gene>